<accession>A0A9P7EEI1</accession>
<gene>
    <name evidence="1" type="ORF">BJ212DRAFT_1479159</name>
</gene>
<dbReference type="AlphaFoldDB" id="A0A9P7EEI1"/>
<evidence type="ECO:0000313" key="1">
    <source>
        <dbReference type="EMBL" id="KAG1819036.1"/>
    </source>
</evidence>
<dbReference type="RefSeq" id="XP_041194713.1">
    <property type="nucleotide sequence ID" value="XM_041339824.1"/>
</dbReference>
<dbReference type="Proteomes" id="UP000807769">
    <property type="component" value="Unassembled WGS sequence"/>
</dbReference>
<protein>
    <submittedName>
        <fullName evidence="1">Uncharacterized protein</fullName>
    </submittedName>
</protein>
<evidence type="ECO:0000313" key="2">
    <source>
        <dbReference type="Proteomes" id="UP000807769"/>
    </source>
</evidence>
<name>A0A9P7EEI1_9AGAM</name>
<dbReference type="GeneID" id="64633840"/>
<proteinExistence type="predicted"/>
<comment type="caution">
    <text evidence="1">The sequence shown here is derived from an EMBL/GenBank/DDBJ whole genome shotgun (WGS) entry which is preliminary data.</text>
</comment>
<sequence>MNDPSIPACMPPLPVSSNSLASNLPFVSDAIDAFSAFLRPLKAFNSVSNEIANVQPSVSPLYATNMSTLTGIEALDESGEANSREQILRLLTGKLNTSTSQLVELPANFRIRPLVTPGAGGFQQELNVRPRSSVF</sequence>
<reference evidence="1" key="1">
    <citation type="journal article" date="2020" name="New Phytol.">
        <title>Comparative genomics reveals dynamic genome evolution in host specialist ectomycorrhizal fungi.</title>
        <authorList>
            <person name="Lofgren L.A."/>
            <person name="Nguyen N.H."/>
            <person name="Vilgalys R."/>
            <person name="Ruytinx J."/>
            <person name="Liao H.L."/>
            <person name="Branco S."/>
            <person name="Kuo A."/>
            <person name="LaButti K."/>
            <person name="Lipzen A."/>
            <person name="Andreopoulos W."/>
            <person name="Pangilinan J."/>
            <person name="Riley R."/>
            <person name="Hundley H."/>
            <person name="Na H."/>
            <person name="Barry K."/>
            <person name="Grigoriev I.V."/>
            <person name="Stajich J.E."/>
            <person name="Kennedy P.G."/>
        </authorList>
    </citation>
    <scope>NUCLEOTIDE SEQUENCE</scope>
    <source>
        <strain evidence="1">MN1</strain>
    </source>
</reference>
<organism evidence="1 2">
    <name type="scientific">Suillus subaureus</name>
    <dbReference type="NCBI Taxonomy" id="48587"/>
    <lineage>
        <taxon>Eukaryota</taxon>
        <taxon>Fungi</taxon>
        <taxon>Dikarya</taxon>
        <taxon>Basidiomycota</taxon>
        <taxon>Agaricomycotina</taxon>
        <taxon>Agaricomycetes</taxon>
        <taxon>Agaricomycetidae</taxon>
        <taxon>Boletales</taxon>
        <taxon>Suillineae</taxon>
        <taxon>Suillaceae</taxon>
        <taxon>Suillus</taxon>
    </lineage>
</organism>
<keyword evidence="2" id="KW-1185">Reference proteome</keyword>
<dbReference type="EMBL" id="JABBWG010000010">
    <property type="protein sequence ID" value="KAG1819036.1"/>
    <property type="molecule type" value="Genomic_DNA"/>
</dbReference>
<dbReference type="OrthoDB" id="2693510at2759"/>